<accession>C8W5L6</accession>
<reference evidence="2 3" key="1">
    <citation type="journal article" date="2009" name="Stand. Genomic Sci.">
        <title>Complete genome sequence of Desulfotomaculum acetoxidans type strain (5575).</title>
        <authorList>
            <person name="Spring S."/>
            <person name="Lapidus A."/>
            <person name="Schroder M."/>
            <person name="Gleim D."/>
            <person name="Sims D."/>
            <person name="Meincke L."/>
            <person name="Glavina Del Rio T."/>
            <person name="Tice H."/>
            <person name="Copeland A."/>
            <person name="Cheng J.F."/>
            <person name="Lucas S."/>
            <person name="Chen F."/>
            <person name="Nolan M."/>
            <person name="Bruce D."/>
            <person name="Goodwin L."/>
            <person name="Pitluck S."/>
            <person name="Ivanova N."/>
            <person name="Mavromatis K."/>
            <person name="Mikhailova N."/>
            <person name="Pati A."/>
            <person name="Chen A."/>
            <person name="Palaniappan K."/>
            <person name="Land M."/>
            <person name="Hauser L."/>
            <person name="Chang Y.J."/>
            <person name="Jeffries C.D."/>
            <person name="Chain P."/>
            <person name="Saunders E."/>
            <person name="Brettin T."/>
            <person name="Detter J.C."/>
            <person name="Goker M."/>
            <person name="Bristow J."/>
            <person name="Eisen J.A."/>
            <person name="Markowitz V."/>
            <person name="Hugenholtz P."/>
            <person name="Kyrpides N.C."/>
            <person name="Klenk H.P."/>
            <person name="Han C."/>
        </authorList>
    </citation>
    <scope>NUCLEOTIDE SEQUENCE [LARGE SCALE GENOMIC DNA]</scope>
    <source>
        <strain evidence="3">ATCC 49208 / DSM 771 / VKM B-1644</strain>
    </source>
</reference>
<dbReference type="RefSeq" id="WP_015758707.1">
    <property type="nucleotide sequence ID" value="NC_013216.1"/>
</dbReference>
<dbReference type="Pfam" id="PF11823">
    <property type="entry name" value="Se_S_carrier"/>
    <property type="match status" value="1"/>
</dbReference>
<feature type="domain" description="Putative Se/S carrier protein-like" evidence="1">
    <location>
        <begin position="5"/>
        <end position="72"/>
    </location>
</feature>
<evidence type="ECO:0000313" key="2">
    <source>
        <dbReference type="EMBL" id="ACV64016.1"/>
    </source>
</evidence>
<dbReference type="AlphaFoldDB" id="C8W5L6"/>
<evidence type="ECO:0000313" key="3">
    <source>
        <dbReference type="Proteomes" id="UP000002217"/>
    </source>
</evidence>
<dbReference type="eggNOG" id="ENOG5033A63">
    <property type="taxonomic scope" value="Bacteria"/>
</dbReference>
<name>C8W5L6_DESAS</name>
<dbReference type="HOGENOM" id="CLU_167443_2_3_9"/>
<dbReference type="EMBL" id="CP001720">
    <property type="protein sequence ID" value="ACV64016.1"/>
    <property type="molecule type" value="Genomic_DNA"/>
</dbReference>
<dbReference type="InterPro" id="IPR021778">
    <property type="entry name" value="Se/S_carrier-like"/>
</dbReference>
<keyword evidence="3" id="KW-1185">Reference proteome</keyword>
<protein>
    <recommendedName>
        <fullName evidence="1">Putative Se/S carrier protein-like domain-containing protein</fullName>
    </recommendedName>
</protein>
<dbReference type="STRING" id="485916.Dtox_3282"/>
<proteinExistence type="predicted"/>
<dbReference type="KEGG" id="dae:Dtox_3282"/>
<sequence length="78" mass="8971">MPEQYGYIVFPSTHEAIRTEKLLQKHGAVFTIVPTPRSITTSCGISVRFNPSEEKIFKQLLEDYEVQTDGIYLLPKNR</sequence>
<dbReference type="Proteomes" id="UP000002217">
    <property type="component" value="Chromosome"/>
</dbReference>
<organism evidence="2 3">
    <name type="scientific">Desulfofarcimen acetoxidans (strain ATCC 49208 / DSM 771 / KCTC 5769 / VKM B-1644 / 5575)</name>
    <name type="common">Desulfotomaculum acetoxidans</name>
    <dbReference type="NCBI Taxonomy" id="485916"/>
    <lineage>
        <taxon>Bacteria</taxon>
        <taxon>Bacillati</taxon>
        <taxon>Bacillota</taxon>
        <taxon>Clostridia</taxon>
        <taxon>Eubacteriales</taxon>
        <taxon>Peptococcaceae</taxon>
        <taxon>Desulfofarcimen</taxon>
    </lineage>
</organism>
<evidence type="ECO:0000259" key="1">
    <source>
        <dbReference type="Pfam" id="PF11823"/>
    </source>
</evidence>
<gene>
    <name evidence="2" type="ordered locus">Dtox_3282</name>
</gene>
<dbReference type="OrthoDB" id="3192849at2"/>